<evidence type="ECO:0000256" key="2">
    <source>
        <dbReference type="ARBA" id="ARBA00022679"/>
    </source>
</evidence>
<comment type="pathway">
    <text evidence="1">Isoprenoid biosynthesis; isopentenyl diphosphate biosynthesis via mevalonate pathway.</text>
</comment>
<dbReference type="GO" id="GO:0019287">
    <property type="term" value="P:isopentenyl diphosphate biosynthetic process, mevalonate pathway"/>
    <property type="evidence" value="ECO:0007669"/>
    <property type="project" value="TreeGrafter"/>
</dbReference>
<comment type="caution">
    <text evidence="7">The sequence shown here is derived from an EMBL/GenBank/DDBJ whole genome shotgun (WGS) entry which is preliminary data.</text>
</comment>
<keyword evidence="3" id="KW-0547">Nucleotide-binding</keyword>
<dbReference type="GO" id="GO:0010142">
    <property type="term" value="P:farnesyl diphosphate biosynthetic process, mevalonate pathway"/>
    <property type="evidence" value="ECO:0007669"/>
    <property type="project" value="TreeGrafter"/>
</dbReference>
<keyword evidence="6" id="KW-0812">Transmembrane</keyword>
<dbReference type="Proteomes" id="UP000306102">
    <property type="component" value="Unassembled WGS sequence"/>
</dbReference>
<keyword evidence="8" id="KW-1185">Reference proteome</keyword>
<evidence type="ECO:0000313" key="8">
    <source>
        <dbReference type="Proteomes" id="UP000306102"/>
    </source>
</evidence>
<dbReference type="PANTHER" id="PTHR31814">
    <property type="match status" value="1"/>
</dbReference>
<keyword evidence="6" id="KW-1133">Transmembrane helix</keyword>
<dbReference type="GO" id="GO:0004631">
    <property type="term" value="F:phosphomevalonate kinase activity"/>
    <property type="evidence" value="ECO:0007669"/>
    <property type="project" value="TreeGrafter"/>
</dbReference>
<evidence type="ECO:0000256" key="6">
    <source>
        <dbReference type="SAM" id="Phobius"/>
    </source>
</evidence>
<keyword evidence="5" id="KW-0067">ATP-binding</keyword>
<dbReference type="AlphaFoldDB" id="A0A4S4E7E7"/>
<gene>
    <name evidence="7" type="ORF">TEA_014395</name>
</gene>
<dbReference type="GO" id="GO:0005777">
    <property type="term" value="C:peroxisome"/>
    <property type="evidence" value="ECO:0007669"/>
    <property type="project" value="TreeGrafter"/>
</dbReference>
<accession>A0A4S4E7E7</accession>
<evidence type="ECO:0000313" key="7">
    <source>
        <dbReference type="EMBL" id="THG11979.1"/>
    </source>
</evidence>
<dbReference type="InterPro" id="IPR035102">
    <property type="entry name" value="Phosphomevalonate_kinase"/>
</dbReference>
<proteinExistence type="predicted"/>
<dbReference type="PANTHER" id="PTHR31814:SF2">
    <property type="entry name" value="PHOSPHOMEVALONATE KINASE"/>
    <property type="match status" value="1"/>
</dbReference>
<evidence type="ECO:0000256" key="3">
    <source>
        <dbReference type="ARBA" id="ARBA00022741"/>
    </source>
</evidence>
<reference evidence="7 8" key="1">
    <citation type="journal article" date="2018" name="Proc. Natl. Acad. Sci. U.S.A.">
        <title>Draft genome sequence of Camellia sinensis var. sinensis provides insights into the evolution of the tea genome and tea quality.</title>
        <authorList>
            <person name="Wei C."/>
            <person name="Yang H."/>
            <person name="Wang S."/>
            <person name="Zhao J."/>
            <person name="Liu C."/>
            <person name="Gao L."/>
            <person name="Xia E."/>
            <person name="Lu Y."/>
            <person name="Tai Y."/>
            <person name="She G."/>
            <person name="Sun J."/>
            <person name="Cao H."/>
            <person name="Tong W."/>
            <person name="Gao Q."/>
            <person name="Li Y."/>
            <person name="Deng W."/>
            <person name="Jiang X."/>
            <person name="Wang W."/>
            <person name="Chen Q."/>
            <person name="Zhang S."/>
            <person name="Li H."/>
            <person name="Wu J."/>
            <person name="Wang P."/>
            <person name="Li P."/>
            <person name="Shi C."/>
            <person name="Zheng F."/>
            <person name="Jian J."/>
            <person name="Huang B."/>
            <person name="Shan D."/>
            <person name="Shi M."/>
            <person name="Fang C."/>
            <person name="Yue Y."/>
            <person name="Li F."/>
            <person name="Li D."/>
            <person name="Wei S."/>
            <person name="Han B."/>
            <person name="Jiang C."/>
            <person name="Yin Y."/>
            <person name="Xia T."/>
            <person name="Zhang Z."/>
            <person name="Bennetzen J.L."/>
            <person name="Zhao S."/>
            <person name="Wan X."/>
        </authorList>
    </citation>
    <scope>NUCLEOTIDE SEQUENCE [LARGE SCALE GENOMIC DNA]</scope>
    <source>
        <strain evidence="8">cv. Shuchazao</strain>
        <tissue evidence="7">Leaf</tissue>
    </source>
</reference>
<evidence type="ECO:0000256" key="5">
    <source>
        <dbReference type="ARBA" id="ARBA00022840"/>
    </source>
</evidence>
<feature type="transmembrane region" description="Helical" evidence="6">
    <location>
        <begin position="12"/>
        <end position="31"/>
    </location>
</feature>
<evidence type="ECO:0000256" key="1">
    <source>
        <dbReference type="ARBA" id="ARBA00005092"/>
    </source>
</evidence>
<evidence type="ECO:0000256" key="4">
    <source>
        <dbReference type="ARBA" id="ARBA00022777"/>
    </source>
</evidence>
<dbReference type="EMBL" id="SDRB02006819">
    <property type="protein sequence ID" value="THG11979.1"/>
    <property type="molecule type" value="Genomic_DNA"/>
</dbReference>
<keyword evidence="4" id="KW-0418">Kinase</keyword>
<protein>
    <submittedName>
        <fullName evidence="7">Uncharacterized protein</fullName>
    </submittedName>
</protein>
<organism evidence="7 8">
    <name type="scientific">Camellia sinensis var. sinensis</name>
    <name type="common">China tea</name>
    <dbReference type="NCBI Taxonomy" id="542762"/>
    <lineage>
        <taxon>Eukaryota</taxon>
        <taxon>Viridiplantae</taxon>
        <taxon>Streptophyta</taxon>
        <taxon>Embryophyta</taxon>
        <taxon>Tracheophyta</taxon>
        <taxon>Spermatophyta</taxon>
        <taxon>Magnoliopsida</taxon>
        <taxon>eudicotyledons</taxon>
        <taxon>Gunneridae</taxon>
        <taxon>Pentapetalae</taxon>
        <taxon>asterids</taxon>
        <taxon>Ericales</taxon>
        <taxon>Theaceae</taxon>
        <taxon>Camellia</taxon>
    </lineage>
</organism>
<sequence>MWVFDEGVPRFAGGVLLAVVRCFLFVVGLPFEVRLSEGEEDSESRNPFVEYAVQYAVAAALVTLEKDKKDLLHKLLLQGLDITILGCNDFYSYRNQIGKGKVRSGFDVSSAVYGSQRYVRFSLEVLSSAQFKHFADKVIVEEQVERMMSGDAVEPINDGISEFNVEFHCPKESDVSTLSML</sequence>
<keyword evidence="2" id="KW-0808">Transferase</keyword>
<keyword evidence="6" id="KW-0472">Membrane</keyword>
<name>A0A4S4E7E7_CAMSN</name>
<dbReference type="GO" id="GO:0005524">
    <property type="term" value="F:ATP binding"/>
    <property type="evidence" value="ECO:0007669"/>
    <property type="project" value="UniProtKB-KW"/>
</dbReference>
<dbReference type="STRING" id="542762.A0A4S4E7E7"/>